<dbReference type="EMBL" id="CP034669">
    <property type="protein sequence ID" value="QAT84662.1"/>
    <property type="molecule type" value="Genomic_DNA"/>
</dbReference>
<name>A0A410RS06_CORCK</name>
<proteinExistence type="predicted"/>
<evidence type="ECO:0000313" key="1">
    <source>
        <dbReference type="EMBL" id="QAT84662.1"/>
    </source>
</evidence>
<dbReference type="Proteomes" id="UP000288758">
    <property type="component" value="Chromosome"/>
</dbReference>
<dbReference type="AlphaFoldDB" id="A0A410RS06"/>
<reference evidence="1 2" key="1">
    <citation type="submission" date="2018-12" db="EMBL/GenBank/DDBJ databases">
        <title>Complete Genome Sequence of the Corallopyronin A producing Myxobacterium Corallococcus coralloides B035.</title>
        <authorList>
            <person name="Bouhired S.M."/>
            <person name="Rupp O."/>
            <person name="Blom J."/>
            <person name="Schaeberle T.F."/>
            <person name="Kehraus S."/>
            <person name="Schiefer A."/>
            <person name="Pfarr K."/>
            <person name="Goesmann A."/>
            <person name="Hoerauf A."/>
            <person name="Koenig G.M."/>
        </authorList>
    </citation>
    <scope>NUCLEOTIDE SEQUENCE [LARGE SCALE GENOMIC DNA]</scope>
    <source>
        <strain evidence="1 2">B035</strain>
    </source>
</reference>
<protein>
    <submittedName>
        <fullName evidence="1">Uncharacterized protein</fullName>
    </submittedName>
</protein>
<accession>A0A410RS06</accession>
<evidence type="ECO:0000313" key="2">
    <source>
        <dbReference type="Proteomes" id="UP000288758"/>
    </source>
</evidence>
<sequence length="351" mass="36139">MSVLDKVLSLRPGNVVARVGPGSRVPLLDPRELLGALESTPMALPCLPVLSKGALPGLLGAARAEDSVLGLSCPHPLADRGAPERFVLAVHAAAQEAEHTRPLFLQAGPLRVASTDADVLDALQEGLFRVVDAGFALVSLDLSRLTSYEAVEAVNALVGPLKERELSLEVSPPQLSSGGLVDACATLLEGLAQWQVPLRFLRVSDAQLGHGEPGTELDVELLRRVVETAAAKGVAVTVAEASTGPARGLSSYVAAGVRKVDRGGPFGPLALRAWPPEVRDPVVARAQAAGMPAGELLSVLEEGLPPLAPAARETLEALSFAEATEALGALGAHRSASVAMAFLAKPGGDLG</sequence>
<organism evidence="1 2">
    <name type="scientific">Corallococcus coralloides</name>
    <name type="common">Myxococcus coralloides</name>
    <dbReference type="NCBI Taxonomy" id="184914"/>
    <lineage>
        <taxon>Bacteria</taxon>
        <taxon>Pseudomonadati</taxon>
        <taxon>Myxococcota</taxon>
        <taxon>Myxococcia</taxon>
        <taxon>Myxococcales</taxon>
        <taxon>Cystobacterineae</taxon>
        <taxon>Myxococcaceae</taxon>
        <taxon>Corallococcus</taxon>
    </lineage>
</organism>
<dbReference type="RefSeq" id="WP_128796562.1">
    <property type="nucleotide sequence ID" value="NZ_CP034669.1"/>
</dbReference>
<gene>
    <name evidence="1" type="ORF">EJ065_3094</name>
</gene>